<comment type="caution">
    <text evidence="1">The sequence shown here is derived from an EMBL/GenBank/DDBJ whole genome shotgun (WGS) entry which is preliminary data.</text>
</comment>
<dbReference type="AlphaFoldDB" id="A0AAE0BVI2"/>
<sequence length="124" mass="13900">MARFLAPDDPPAYYEKVKAVFSGRLADPKVLLNQLHDTDTNSNESYNSMVNEGMNYRRNLCDRLGIEPPESMLVRDNKSARNDPLDRRFGYASGAGFDHDGRGQMLEDGVGEVLCLGYPIELDD</sequence>
<evidence type="ECO:0000313" key="2">
    <source>
        <dbReference type="Proteomes" id="UP001190700"/>
    </source>
</evidence>
<organism evidence="1 2">
    <name type="scientific">Cymbomonas tetramitiformis</name>
    <dbReference type="NCBI Taxonomy" id="36881"/>
    <lineage>
        <taxon>Eukaryota</taxon>
        <taxon>Viridiplantae</taxon>
        <taxon>Chlorophyta</taxon>
        <taxon>Pyramimonadophyceae</taxon>
        <taxon>Pyramimonadales</taxon>
        <taxon>Pyramimonadaceae</taxon>
        <taxon>Cymbomonas</taxon>
    </lineage>
</organism>
<protein>
    <submittedName>
        <fullName evidence="1">Uncharacterized protein</fullName>
    </submittedName>
</protein>
<reference evidence="1 2" key="1">
    <citation type="journal article" date="2015" name="Genome Biol. Evol.">
        <title>Comparative Genomics of a Bacterivorous Green Alga Reveals Evolutionary Causalities and Consequences of Phago-Mixotrophic Mode of Nutrition.</title>
        <authorList>
            <person name="Burns J.A."/>
            <person name="Paasch A."/>
            <person name="Narechania A."/>
            <person name="Kim E."/>
        </authorList>
    </citation>
    <scope>NUCLEOTIDE SEQUENCE [LARGE SCALE GENOMIC DNA]</scope>
    <source>
        <strain evidence="1 2">PLY_AMNH</strain>
    </source>
</reference>
<evidence type="ECO:0000313" key="1">
    <source>
        <dbReference type="EMBL" id="KAK3242779.1"/>
    </source>
</evidence>
<dbReference type="Proteomes" id="UP001190700">
    <property type="component" value="Unassembled WGS sequence"/>
</dbReference>
<dbReference type="EMBL" id="LGRX02033119">
    <property type="protein sequence ID" value="KAK3242779.1"/>
    <property type="molecule type" value="Genomic_DNA"/>
</dbReference>
<gene>
    <name evidence="1" type="ORF">CYMTET_47541</name>
</gene>
<proteinExistence type="predicted"/>
<keyword evidence="2" id="KW-1185">Reference proteome</keyword>
<accession>A0AAE0BVI2</accession>
<name>A0AAE0BVI2_9CHLO</name>